<dbReference type="NCBIfam" id="TIGR00254">
    <property type="entry name" value="GGDEF"/>
    <property type="match status" value="1"/>
</dbReference>
<protein>
    <submittedName>
        <fullName evidence="4">PAS domain S-box-containing protein/diguanylate cyclase (GGDEF) domain-containing protein</fullName>
    </submittedName>
</protein>
<feature type="domain" description="GGDEF" evidence="3">
    <location>
        <begin position="493"/>
        <end position="626"/>
    </location>
</feature>
<feature type="transmembrane region" description="Helical" evidence="1">
    <location>
        <begin position="274"/>
        <end position="293"/>
    </location>
</feature>
<keyword evidence="1" id="KW-1133">Transmembrane helix</keyword>
<dbReference type="OrthoDB" id="8526884at2"/>
<dbReference type="PROSITE" id="PS50887">
    <property type="entry name" value="GGDEF"/>
    <property type="match status" value="1"/>
</dbReference>
<keyword evidence="1" id="KW-0472">Membrane</keyword>
<dbReference type="CDD" id="cd01949">
    <property type="entry name" value="GGDEF"/>
    <property type="match status" value="1"/>
</dbReference>
<sequence length="627" mass="67692">MQRHALLRAALTDRGLLALGCGYLLVSAWLLFGTTPEPGRTTVFWAVQFPGDLLFFVSALYLTRHFRGDRRPHRFWRLFTLAAAAFMTADLLRTVEGLLGLETTEPGPVQLTCFAIGQTAIVVALAGFPMLIGAGAARHRFLLDAAIVFAGAGAIVWFLVTDPRAASASSSGVVSGLVIGAGVMLVGFLSVKLVLSGHSPVARPAAVTMITAGIVQVAQTAVLPIYAVPLSDGASLAVQLLPTVLIAAGPRMEVLRVRLDPTSRPGLRRRPYSLLPYAVVGIVQLLLFTALLVDPELNLRFHGMLVAMALTTALVVVRQLLSVSENARLIDELDRSLLEQRAQKEWFSSLVAHSSDLTLVLDEQNVITYASPAAERVLGLRPEQLVGVRLRDQMHVDDLERLGQGWATLQETPGKEWTVQVRLKTAERGWRWLETVNTNLLDVPSIRGIVSNCRDVTEARELQDQLRYQAEHDVLTQLANRRLFTERLAGAGDRVALLAIDLDGFKPINDTHGHHVGDAVLIAVAERIRRCVRPTDTAARLGGDEFAVLMPGATLDAAQRLAARIRGVLADPIAIGSLLLTIGASIGAAAGSAADPEALLRRADAEMYAVKRNSDATRSRMPATDGV</sequence>
<feature type="transmembrane region" description="Helical" evidence="1">
    <location>
        <begin position="141"/>
        <end position="160"/>
    </location>
</feature>
<evidence type="ECO:0000259" key="2">
    <source>
        <dbReference type="PROSITE" id="PS50112"/>
    </source>
</evidence>
<dbReference type="InterPro" id="IPR029787">
    <property type="entry name" value="Nucleotide_cyclase"/>
</dbReference>
<name>A0A1M7MAM7_9ACTN</name>
<dbReference type="PROSITE" id="PS50112">
    <property type="entry name" value="PAS"/>
    <property type="match status" value="1"/>
</dbReference>
<feature type="transmembrane region" description="Helical" evidence="1">
    <location>
        <begin position="115"/>
        <end position="134"/>
    </location>
</feature>
<feature type="transmembrane region" description="Helical" evidence="1">
    <location>
        <begin position="172"/>
        <end position="195"/>
    </location>
</feature>
<feature type="transmembrane region" description="Helical" evidence="1">
    <location>
        <begin position="12"/>
        <end position="32"/>
    </location>
</feature>
<dbReference type="PANTHER" id="PTHR44757">
    <property type="entry name" value="DIGUANYLATE CYCLASE DGCP"/>
    <property type="match status" value="1"/>
</dbReference>
<dbReference type="AlphaFoldDB" id="A0A1M7MAM7"/>
<dbReference type="SMART" id="SM00091">
    <property type="entry name" value="PAS"/>
    <property type="match status" value="1"/>
</dbReference>
<dbReference type="SUPFAM" id="SSF55785">
    <property type="entry name" value="PYP-like sensor domain (PAS domain)"/>
    <property type="match status" value="1"/>
</dbReference>
<dbReference type="Proteomes" id="UP000184440">
    <property type="component" value="Unassembled WGS sequence"/>
</dbReference>
<dbReference type="InterPro" id="IPR043128">
    <property type="entry name" value="Rev_trsase/Diguanyl_cyclase"/>
</dbReference>
<dbReference type="InterPro" id="IPR035965">
    <property type="entry name" value="PAS-like_dom_sf"/>
</dbReference>
<dbReference type="STRING" id="134849.SAMN05443668_10246"/>
<proteinExistence type="predicted"/>
<dbReference type="Pfam" id="PF00990">
    <property type="entry name" value="GGDEF"/>
    <property type="match status" value="1"/>
</dbReference>
<dbReference type="NCBIfam" id="TIGR00229">
    <property type="entry name" value="sensory_box"/>
    <property type="match status" value="1"/>
</dbReference>
<dbReference type="RefSeq" id="WP_073253063.1">
    <property type="nucleotide sequence ID" value="NZ_FRCS01000002.1"/>
</dbReference>
<dbReference type="InterPro" id="IPR052155">
    <property type="entry name" value="Biofilm_reg_signaling"/>
</dbReference>
<feature type="transmembrane region" description="Helical" evidence="1">
    <location>
        <begin position="207"/>
        <end position="228"/>
    </location>
</feature>
<dbReference type="InterPro" id="IPR000014">
    <property type="entry name" value="PAS"/>
</dbReference>
<accession>A0A1M7MAM7</accession>
<dbReference type="InterPro" id="IPR013656">
    <property type="entry name" value="PAS_4"/>
</dbReference>
<dbReference type="PANTHER" id="PTHR44757:SF2">
    <property type="entry name" value="BIOFILM ARCHITECTURE MAINTENANCE PROTEIN MBAA"/>
    <property type="match status" value="1"/>
</dbReference>
<dbReference type="EMBL" id="FRCS01000002">
    <property type="protein sequence ID" value="SHM87874.1"/>
    <property type="molecule type" value="Genomic_DNA"/>
</dbReference>
<dbReference type="Gene3D" id="3.30.450.20">
    <property type="entry name" value="PAS domain"/>
    <property type="match status" value="1"/>
</dbReference>
<evidence type="ECO:0000313" key="5">
    <source>
        <dbReference type="Proteomes" id="UP000184440"/>
    </source>
</evidence>
<organism evidence="4 5">
    <name type="scientific">Cryptosporangium aurantiacum</name>
    <dbReference type="NCBI Taxonomy" id="134849"/>
    <lineage>
        <taxon>Bacteria</taxon>
        <taxon>Bacillati</taxon>
        <taxon>Actinomycetota</taxon>
        <taxon>Actinomycetes</taxon>
        <taxon>Cryptosporangiales</taxon>
        <taxon>Cryptosporangiaceae</taxon>
        <taxon>Cryptosporangium</taxon>
    </lineage>
</organism>
<dbReference type="Gene3D" id="3.30.70.270">
    <property type="match status" value="1"/>
</dbReference>
<feature type="transmembrane region" description="Helical" evidence="1">
    <location>
        <begin position="75"/>
        <end position="95"/>
    </location>
</feature>
<dbReference type="SUPFAM" id="SSF55073">
    <property type="entry name" value="Nucleotide cyclase"/>
    <property type="match status" value="1"/>
</dbReference>
<evidence type="ECO:0000256" key="1">
    <source>
        <dbReference type="SAM" id="Phobius"/>
    </source>
</evidence>
<keyword evidence="5" id="KW-1185">Reference proteome</keyword>
<evidence type="ECO:0000313" key="4">
    <source>
        <dbReference type="EMBL" id="SHM87874.1"/>
    </source>
</evidence>
<feature type="transmembrane region" description="Helical" evidence="1">
    <location>
        <begin position="44"/>
        <end position="63"/>
    </location>
</feature>
<dbReference type="SMART" id="SM00267">
    <property type="entry name" value="GGDEF"/>
    <property type="match status" value="1"/>
</dbReference>
<gene>
    <name evidence="4" type="ORF">SAMN05443668_10246</name>
</gene>
<dbReference type="InterPro" id="IPR000160">
    <property type="entry name" value="GGDEF_dom"/>
</dbReference>
<dbReference type="Pfam" id="PF08448">
    <property type="entry name" value="PAS_4"/>
    <property type="match status" value="1"/>
</dbReference>
<feature type="domain" description="PAS" evidence="2">
    <location>
        <begin position="343"/>
        <end position="402"/>
    </location>
</feature>
<evidence type="ECO:0000259" key="3">
    <source>
        <dbReference type="PROSITE" id="PS50887"/>
    </source>
</evidence>
<dbReference type="CDD" id="cd00130">
    <property type="entry name" value="PAS"/>
    <property type="match status" value="1"/>
</dbReference>
<feature type="transmembrane region" description="Helical" evidence="1">
    <location>
        <begin position="234"/>
        <end position="254"/>
    </location>
</feature>
<reference evidence="4 5" key="1">
    <citation type="submission" date="2016-11" db="EMBL/GenBank/DDBJ databases">
        <authorList>
            <person name="Jaros S."/>
            <person name="Januszkiewicz K."/>
            <person name="Wedrychowicz H."/>
        </authorList>
    </citation>
    <scope>NUCLEOTIDE SEQUENCE [LARGE SCALE GENOMIC DNA]</scope>
    <source>
        <strain evidence="4 5">DSM 46144</strain>
    </source>
</reference>
<keyword evidence="1" id="KW-0812">Transmembrane</keyword>